<gene>
    <name evidence="2" type="ORF">Mgra_00005189</name>
</gene>
<dbReference type="EMBL" id="JABEBT010000043">
    <property type="protein sequence ID" value="KAF7635369.1"/>
    <property type="molecule type" value="Genomic_DNA"/>
</dbReference>
<dbReference type="AlphaFoldDB" id="A0A8S9ZPP3"/>
<protein>
    <submittedName>
        <fullName evidence="2">Uncharacterized protein</fullName>
    </submittedName>
</protein>
<sequence length="102" mass="11397">HSSDFEFSHGNDYKNWIKGRFNIPNHPQIPKIVLNYYIRTDNAEHGVYITNYVEGEENSSSSSSSSEHFTSSSPDPVQSSPSNFVHFAASSEQPSPSEDSND</sequence>
<feature type="compositionally biased region" description="Polar residues" evidence="1">
    <location>
        <begin position="90"/>
        <end position="102"/>
    </location>
</feature>
<evidence type="ECO:0000313" key="2">
    <source>
        <dbReference type="EMBL" id="KAF7635369.1"/>
    </source>
</evidence>
<accession>A0A8S9ZPP3</accession>
<keyword evidence="3" id="KW-1185">Reference proteome</keyword>
<organism evidence="2 3">
    <name type="scientific">Meloidogyne graminicola</name>
    <dbReference type="NCBI Taxonomy" id="189291"/>
    <lineage>
        <taxon>Eukaryota</taxon>
        <taxon>Metazoa</taxon>
        <taxon>Ecdysozoa</taxon>
        <taxon>Nematoda</taxon>
        <taxon>Chromadorea</taxon>
        <taxon>Rhabditida</taxon>
        <taxon>Tylenchina</taxon>
        <taxon>Tylenchomorpha</taxon>
        <taxon>Tylenchoidea</taxon>
        <taxon>Meloidogynidae</taxon>
        <taxon>Meloidogyninae</taxon>
        <taxon>Meloidogyne</taxon>
    </lineage>
</organism>
<evidence type="ECO:0000256" key="1">
    <source>
        <dbReference type="SAM" id="MobiDB-lite"/>
    </source>
</evidence>
<name>A0A8S9ZPP3_9BILA</name>
<feature type="non-terminal residue" evidence="2">
    <location>
        <position position="102"/>
    </location>
</feature>
<feature type="region of interest" description="Disordered" evidence="1">
    <location>
        <begin position="55"/>
        <end position="102"/>
    </location>
</feature>
<proteinExistence type="predicted"/>
<feature type="compositionally biased region" description="Low complexity" evidence="1">
    <location>
        <begin position="59"/>
        <end position="82"/>
    </location>
</feature>
<evidence type="ECO:0000313" key="3">
    <source>
        <dbReference type="Proteomes" id="UP000605970"/>
    </source>
</evidence>
<dbReference type="Proteomes" id="UP000605970">
    <property type="component" value="Unassembled WGS sequence"/>
</dbReference>
<reference evidence="2" key="1">
    <citation type="journal article" date="2020" name="Ecol. Evol.">
        <title>Genome structure and content of the rice root-knot nematode (Meloidogyne graminicola).</title>
        <authorList>
            <person name="Phan N.T."/>
            <person name="Danchin E.G.J."/>
            <person name="Klopp C."/>
            <person name="Perfus-Barbeoch L."/>
            <person name="Kozlowski D.K."/>
            <person name="Koutsovoulos G.D."/>
            <person name="Lopez-Roques C."/>
            <person name="Bouchez O."/>
            <person name="Zahm M."/>
            <person name="Besnard G."/>
            <person name="Bellafiore S."/>
        </authorList>
    </citation>
    <scope>NUCLEOTIDE SEQUENCE</scope>
    <source>
        <strain evidence="2">VN-18</strain>
    </source>
</reference>
<comment type="caution">
    <text evidence="2">The sequence shown here is derived from an EMBL/GenBank/DDBJ whole genome shotgun (WGS) entry which is preliminary data.</text>
</comment>